<sequence>MKTNYVKILNRMNKIINRANAHRQTDSRSKSKGLKVKWRRTWKMLRRNCFGLCALVLSVPLTSCDGHHEFPDTSVKVGHVLCTDGRIMAFEDCGRQGKEPIAVVFHLNNDEKMEGNGYAVYLRDLPYEAFADSIGVAQGTSADMYAHDGNANTHEMYVGSGCSSPAAVAVFSIWRYGQSAYIPSVAQMRLLYAAKPYINDIIRQCGGNPLPDEADEVWYWTSTEVAGQETSKAWLYSIGSGAMQETPKLQLHKIRPIITLNE</sequence>
<dbReference type="EMBL" id="AWSV01000040">
    <property type="protein sequence ID" value="ERI88253.1"/>
    <property type="molecule type" value="Genomic_DNA"/>
</dbReference>
<dbReference type="Proteomes" id="UP000016496">
    <property type="component" value="Unassembled WGS sequence"/>
</dbReference>
<evidence type="ECO:0000313" key="2">
    <source>
        <dbReference type="Proteomes" id="UP000016496"/>
    </source>
</evidence>
<gene>
    <name evidence="1" type="ORF">HMPREF1981_00637</name>
</gene>
<comment type="caution">
    <text evidence="1">The sequence shown here is derived from an EMBL/GenBank/DDBJ whole genome shotgun (WGS) entry which is preliminary data.</text>
</comment>
<reference evidence="1 2" key="1">
    <citation type="submission" date="2013-08" db="EMBL/GenBank/DDBJ databases">
        <authorList>
            <person name="Weinstock G."/>
            <person name="Sodergren E."/>
            <person name="Wylie T."/>
            <person name="Fulton L."/>
            <person name="Fulton R."/>
            <person name="Fronick C."/>
            <person name="O'Laughlin M."/>
            <person name="Godfrey J."/>
            <person name="Miner T."/>
            <person name="Herter B."/>
            <person name="Appelbaum E."/>
            <person name="Cordes M."/>
            <person name="Lek S."/>
            <person name="Wollam A."/>
            <person name="Pepin K.H."/>
            <person name="Palsikar V.B."/>
            <person name="Mitreva M."/>
            <person name="Wilson R.K."/>
        </authorList>
    </citation>
    <scope>NUCLEOTIDE SEQUENCE [LARGE SCALE GENOMIC DNA]</scope>
    <source>
        <strain evidence="1 2">F0041</strain>
    </source>
</reference>
<dbReference type="HOGENOM" id="CLU_110239_0_0_10"/>
<dbReference type="AlphaFoldDB" id="U2CW27"/>
<dbReference type="PATRIC" id="fig|1321819.3.peg.588"/>
<name>U2CW27_9BACE</name>
<evidence type="ECO:0008006" key="3">
    <source>
        <dbReference type="Google" id="ProtNLM"/>
    </source>
</evidence>
<proteinExistence type="predicted"/>
<organism evidence="1 2">
    <name type="scientific">Bacteroides pyogenes F0041</name>
    <dbReference type="NCBI Taxonomy" id="1321819"/>
    <lineage>
        <taxon>Bacteria</taxon>
        <taxon>Pseudomonadati</taxon>
        <taxon>Bacteroidota</taxon>
        <taxon>Bacteroidia</taxon>
        <taxon>Bacteroidales</taxon>
        <taxon>Bacteroidaceae</taxon>
        <taxon>Bacteroides</taxon>
    </lineage>
</organism>
<protein>
    <recommendedName>
        <fullName evidence="3">DUF1566 domain-containing protein</fullName>
    </recommendedName>
</protein>
<accession>U2CW27</accession>
<evidence type="ECO:0000313" key="1">
    <source>
        <dbReference type="EMBL" id="ERI88253.1"/>
    </source>
</evidence>